<dbReference type="Pfam" id="PF19295">
    <property type="entry name" value="SufBD_N"/>
    <property type="match status" value="1"/>
</dbReference>
<evidence type="ECO:0000313" key="5">
    <source>
        <dbReference type="Proteomes" id="UP001524569"/>
    </source>
</evidence>
<name>A0ABT1UCD3_9GAMM</name>
<dbReference type="InterPro" id="IPR000825">
    <property type="entry name" value="SUF_FeS_clus_asmbl_SufBD_core"/>
</dbReference>
<comment type="similarity">
    <text evidence="1">Belongs to the iron-sulfur cluster assembly SufBD family.</text>
</comment>
<dbReference type="Pfam" id="PF01458">
    <property type="entry name" value="SUFBD_core"/>
    <property type="match status" value="1"/>
</dbReference>
<accession>A0ABT1UCD3</accession>
<feature type="domain" description="SUF system FeS cluster assembly SufBD core" evidence="2">
    <location>
        <begin position="175"/>
        <end position="404"/>
    </location>
</feature>
<proteinExistence type="inferred from homology"/>
<evidence type="ECO:0000313" key="4">
    <source>
        <dbReference type="EMBL" id="MCQ8179863.1"/>
    </source>
</evidence>
<dbReference type="EMBL" id="JANIBM010000002">
    <property type="protein sequence ID" value="MCQ8179863.1"/>
    <property type="molecule type" value="Genomic_DNA"/>
</dbReference>
<evidence type="ECO:0000259" key="2">
    <source>
        <dbReference type="Pfam" id="PF01458"/>
    </source>
</evidence>
<dbReference type="InterPro" id="IPR055346">
    <property type="entry name" value="Fe-S_cluster_assembly_SufBD"/>
</dbReference>
<dbReference type="SUPFAM" id="SSF101960">
    <property type="entry name" value="Stabilizer of iron transporter SufD"/>
    <property type="match status" value="1"/>
</dbReference>
<dbReference type="NCBIfam" id="TIGR01981">
    <property type="entry name" value="sufD"/>
    <property type="match status" value="1"/>
</dbReference>
<dbReference type="PANTHER" id="PTHR43575:SF1">
    <property type="entry name" value="PROTEIN ABCI7, CHLOROPLASTIC"/>
    <property type="match status" value="1"/>
</dbReference>
<evidence type="ECO:0000259" key="3">
    <source>
        <dbReference type="Pfam" id="PF19295"/>
    </source>
</evidence>
<comment type="caution">
    <text evidence="4">The sequence shown here is derived from an EMBL/GenBank/DDBJ whole genome shotgun (WGS) entry which is preliminary data.</text>
</comment>
<dbReference type="InterPro" id="IPR037284">
    <property type="entry name" value="SUF_FeS_clus_asmbl_SufBD_sf"/>
</dbReference>
<dbReference type="InterPro" id="IPR011542">
    <property type="entry name" value="SUF_FeS_clus_asmbl_SufD"/>
</dbReference>
<dbReference type="PANTHER" id="PTHR43575">
    <property type="entry name" value="PROTEIN ABCI7, CHLOROPLASTIC"/>
    <property type="match status" value="1"/>
</dbReference>
<reference evidence="4 5" key="1">
    <citation type="submission" date="2022-07" db="EMBL/GenBank/DDBJ databases">
        <title>Methylomonas rivi sp. nov., Methylomonas rosea sp. nov., Methylomonas aureus sp. nov. and Methylomonas subterranea sp. nov., four novel methanotrophs isolated from a freshwater creek and the deep terrestrial subsurface.</title>
        <authorList>
            <person name="Abin C."/>
            <person name="Sankaranarayanan K."/>
            <person name="Garner C."/>
            <person name="Sindelar R."/>
            <person name="Kotary K."/>
            <person name="Garner R."/>
            <person name="Barclay S."/>
            <person name="Lawson P."/>
            <person name="Krumholz L."/>
        </authorList>
    </citation>
    <scope>NUCLEOTIDE SEQUENCE [LARGE SCALE GENOMIC DNA]</scope>
    <source>
        <strain evidence="4 5">SURF-1</strain>
    </source>
</reference>
<evidence type="ECO:0000256" key="1">
    <source>
        <dbReference type="ARBA" id="ARBA00043967"/>
    </source>
</evidence>
<dbReference type="RefSeq" id="WP_256609247.1">
    <property type="nucleotide sequence ID" value="NZ_JANIBM010000002.1"/>
</dbReference>
<organism evidence="4 5">
    <name type="scientific">Methylomonas aurea</name>
    <dbReference type="NCBI Taxonomy" id="2952224"/>
    <lineage>
        <taxon>Bacteria</taxon>
        <taxon>Pseudomonadati</taxon>
        <taxon>Pseudomonadota</taxon>
        <taxon>Gammaproteobacteria</taxon>
        <taxon>Methylococcales</taxon>
        <taxon>Methylococcaceae</taxon>
        <taxon>Methylomonas</taxon>
    </lineage>
</organism>
<dbReference type="InterPro" id="IPR045595">
    <property type="entry name" value="SufBD_N"/>
</dbReference>
<keyword evidence="5" id="KW-1185">Reference proteome</keyword>
<dbReference type="Proteomes" id="UP001524569">
    <property type="component" value="Unassembled WGS sequence"/>
</dbReference>
<feature type="domain" description="SUF system FeS cluster assembly SufBD N-terminal" evidence="3">
    <location>
        <begin position="7"/>
        <end position="171"/>
    </location>
</feature>
<sequence length="434" mass="47406">MIAAEQSAYSYLSAYQDLAPSLPGVDQPWLQQLRAEGLAAFAERGFPNIREEEWRYTNLSALNKTVFAPVAEQGIDAAWLQSYRLEDAYSVVLVNGRYVAGLSALSGLNDGVSVRSLAEVLAQNPAALAGKLGQAVASSEHNLVAFNTAWFADGVVIEVAAKQQLDKPLQILHVVTEANALVVSRNLFLVNDQAEAEIIETYVGSADSYFTVSVNECLLGRNAGLTFYKAQLEAAKAQHFGGTYVKQAPDSRFAHHNFALGSLLARSDIHSDLDKASACTLNGLFVASGRQHLDNHTRINHLQPYAISREFYKGVLDKKARGVFQGRVVVAEGAQHTDSEMNNRNLLLSADAEVDTKPQLEIYNDDVKCSHGVTVGQLEEKSVFYLQSRGVDAETARNILTFAFANEMADKVENAELKGLLLQELLARFPAMNL</sequence>
<gene>
    <name evidence="4" type="primary">sufD</name>
    <name evidence="4" type="ORF">NP603_01965</name>
</gene>
<protein>
    <submittedName>
        <fullName evidence="4">Fe-S cluster assembly protein SufD</fullName>
    </submittedName>
</protein>